<feature type="chain" id="PRO_5035302433" evidence="1">
    <location>
        <begin position="22"/>
        <end position="169"/>
    </location>
</feature>
<comment type="caution">
    <text evidence="2">The sequence shown here is derived from an EMBL/GenBank/DDBJ whole genome shotgun (WGS) entry which is preliminary data.</text>
</comment>
<dbReference type="InterPro" id="IPR038695">
    <property type="entry name" value="Saro_0823-like_sf"/>
</dbReference>
<dbReference type="Proteomes" id="UP000654482">
    <property type="component" value="Unassembled WGS sequence"/>
</dbReference>
<feature type="signal peptide" evidence="1">
    <location>
        <begin position="1"/>
        <end position="21"/>
    </location>
</feature>
<dbReference type="EMBL" id="JADEWZ010000020">
    <property type="protein sequence ID" value="MBE9117089.1"/>
    <property type="molecule type" value="Genomic_DNA"/>
</dbReference>
<dbReference type="Gene3D" id="2.60.120.1140">
    <property type="entry name" value="Protein of unknown function DUF192"/>
    <property type="match status" value="1"/>
</dbReference>
<dbReference type="PANTHER" id="PTHR37953">
    <property type="entry name" value="UPF0127 PROTEIN MJ1496"/>
    <property type="match status" value="1"/>
</dbReference>
<dbReference type="Pfam" id="PF02643">
    <property type="entry name" value="DUF192"/>
    <property type="match status" value="1"/>
</dbReference>
<dbReference type="RefSeq" id="WP_194030178.1">
    <property type="nucleotide sequence ID" value="NZ_JADEWZ010000020.1"/>
</dbReference>
<sequence length="169" mass="18605">MIFRLIPFTIALCVFGLGCSASELNDTSSESPTPQETVAAKQGQMLPIDAIAILGGEEIELEVTRTPEQQALGLMFRENLPDNRGMLFSFDPPQEVNFWMMNVKISLDMVFLREGKIVAIARDVPPCKSEPCPTYGPPQPIDRVIELRGGRAEELGLGEGDSVVIDFKH</sequence>
<organism evidence="2 3">
    <name type="scientific">Lusitaniella coriacea LEGE 07157</name>
    <dbReference type="NCBI Taxonomy" id="945747"/>
    <lineage>
        <taxon>Bacteria</taxon>
        <taxon>Bacillati</taxon>
        <taxon>Cyanobacteriota</taxon>
        <taxon>Cyanophyceae</taxon>
        <taxon>Spirulinales</taxon>
        <taxon>Lusitaniellaceae</taxon>
        <taxon>Lusitaniella</taxon>
    </lineage>
</organism>
<reference evidence="2" key="1">
    <citation type="submission" date="2020-10" db="EMBL/GenBank/DDBJ databases">
        <authorList>
            <person name="Castelo-Branco R."/>
            <person name="Eusebio N."/>
            <person name="Adriana R."/>
            <person name="Vieira A."/>
            <person name="Brugerolle De Fraissinette N."/>
            <person name="Rezende De Castro R."/>
            <person name="Schneider M.P."/>
            <person name="Vasconcelos V."/>
            <person name="Leao P.N."/>
        </authorList>
    </citation>
    <scope>NUCLEOTIDE SEQUENCE</scope>
    <source>
        <strain evidence="2">LEGE 07157</strain>
    </source>
</reference>
<keyword evidence="3" id="KW-1185">Reference proteome</keyword>
<evidence type="ECO:0000313" key="2">
    <source>
        <dbReference type="EMBL" id="MBE9117089.1"/>
    </source>
</evidence>
<dbReference type="InterPro" id="IPR003795">
    <property type="entry name" value="DUF192"/>
</dbReference>
<dbReference type="PANTHER" id="PTHR37953:SF1">
    <property type="entry name" value="UPF0127 PROTEIN MJ1496"/>
    <property type="match status" value="1"/>
</dbReference>
<proteinExistence type="predicted"/>
<name>A0A8J7E0K7_9CYAN</name>
<gene>
    <name evidence="2" type="ORF">IQ249_14400</name>
</gene>
<evidence type="ECO:0000256" key="1">
    <source>
        <dbReference type="SAM" id="SignalP"/>
    </source>
</evidence>
<accession>A0A8J7E0K7</accession>
<keyword evidence="1" id="KW-0732">Signal</keyword>
<protein>
    <submittedName>
        <fullName evidence="2">DUF192 domain-containing protein</fullName>
    </submittedName>
</protein>
<dbReference type="PROSITE" id="PS51257">
    <property type="entry name" value="PROKAR_LIPOPROTEIN"/>
    <property type="match status" value="1"/>
</dbReference>
<evidence type="ECO:0000313" key="3">
    <source>
        <dbReference type="Proteomes" id="UP000654482"/>
    </source>
</evidence>
<dbReference type="AlphaFoldDB" id="A0A8J7E0K7"/>